<organism evidence="1 2">
    <name type="scientific">Varibaculum cambriense</name>
    <dbReference type="NCBI Taxonomy" id="184870"/>
    <lineage>
        <taxon>Bacteria</taxon>
        <taxon>Bacillati</taxon>
        <taxon>Actinomycetota</taxon>
        <taxon>Actinomycetes</taxon>
        <taxon>Actinomycetales</taxon>
        <taxon>Actinomycetaceae</taxon>
        <taxon>Varibaculum</taxon>
    </lineage>
</organism>
<evidence type="ECO:0000313" key="1">
    <source>
        <dbReference type="EMBL" id="MCG4617900.1"/>
    </source>
</evidence>
<name>A0AAJ1BDA5_9ACTO</name>
<evidence type="ECO:0000313" key="2">
    <source>
        <dbReference type="Proteomes" id="UP001200537"/>
    </source>
</evidence>
<reference evidence="1" key="1">
    <citation type="submission" date="2022-01" db="EMBL/GenBank/DDBJ databases">
        <title>Collection of gut derived symbiotic bacterial strains cultured from healthy donors.</title>
        <authorList>
            <person name="Lin H."/>
            <person name="Kohout C."/>
            <person name="Waligurski E."/>
            <person name="Pamer E.G."/>
        </authorList>
    </citation>
    <scope>NUCLEOTIDE SEQUENCE</scope>
    <source>
        <strain evidence="1">DFI.7.46</strain>
    </source>
</reference>
<protein>
    <submittedName>
        <fullName evidence="1">Uncharacterized protein</fullName>
    </submittedName>
</protein>
<comment type="caution">
    <text evidence="1">The sequence shown here is derived from an EMBL/GenBank/DDBJ whole genome shotgun (WGS) entry which is preliminary data.</text>
</comment>
<accession>A0AAJ1BDA5</accession>
<proteinExistence type="predicted"/>
<dbReference type="AlphaFoldDB" id="A0AAJ1BDA5"/>
<dbReference type="RefSeq" id="WP_024060044.1">
    <property type="nucleotide sequence ID" value="NZ_JAGZVZ010000006.1"/>
</dbReference>
<sequence length="207" mass="23122">MTTRRTPRRPAMLDAEQAENIPGAEDGAISSEVAHLVAQTLLGIEKESDDQVKRLRELLESGGIDTVSELWSASPANTLPGTLWRLYLVHQWYLRDPDLVNERFQQGLAALKIGEVFSREHCEKSVSALMNKLAELWRTQTSIDQLAPLLDRTSDFLKVLASGVNADWIKDARDELADPVTLRPEALLQTARDLKLSARAAKVNRLN</sequence>
<gene>
    <name evidence="1" type="ORF">L0M99_05270</name>
</gene>
<dbReference type="EMBL" id="JAKNHJ010000008">
    <property type="protein sequence ID" value="MCG4617900.1"/>
    <property type="molecule type" value="Genomic_DNA"/>
</dbReference>
<dbReference type="Proteomes" id="UP001200537">
    <property type="component" value="Unassembled WGS sequence"/>
</dbReference>